<feature type="region of interest" description="Disordered" evidence="1">
    <location>
        <begin position="162"/>
        <end position="256"/>
    </location>
</feature>
<reference evidence="2" key="1">
    <citation type="submission" date="2020-03" db="EMBL/GenBank/DDBJ databases">
        <authorList>
            <person name="Zhang R."/>
        </authorList>
    </citation>
    <scope>NUCLEOTIDE SEQUENCE</scope>
</reference>
<dbReference type="AlphaFoldDB" id="A0A6M2F7A5"/>
<accession>A0A6M2F7A5</accession>
<dbReference type="PANTHER" id="PTHR47340:SF1">
    <property type="entry name" value="DUPLICATED HOMEODOMAIN-LIKE SUPERFAMILY PROTEIN"/>
    <property type="match status" value="1"/>
</dbReference>
<protein>
    <submittedName>
        <fullName evidence="2">Uncharacterized protein</fullName>
    </submittedName>
</protein>
<name>A0A6M2F7A5_9ROSI</name>
<dbReference type="PANTHER" id="PTHR47340">
    <property type="entry name" value="DUPLICATED HOMEODOMAIN-LIKE SUPERFAMILY PROTEIN"/>
    <property type="match status" value="1"/>
</dbReference>
<organism evidence="2">
    <name type="scientific">Populus davidiana</name>
    <dbReference type="NCBI Taxonomy" id="266767"/>
    <lineage>
        <taxon>Eukaryota</taxon>
        <taxon>Viridiplantae</taxon>
        <taxon>Streptophyta</taxon>
        <taxon>Embryophyta</taxon>
        <taxon>Tracheophyta</taxon>
        <taxon>Spermatophyta</taxon>
        <taxon>Magnoliopsida</taxon>
        <taxon>eudicotyledons</taxon>
        <taxon>Gunneridae</taxon>
        <taxon>Pentapetalae</taxon>
        <taxon>rosids</taxon>
        <taxon>fabids</taxon>
        <taxon>Malpighiales</taxon>
        <taxon>Salicaceae</taxon>
        <taxon>Saliceae</taxon>
        <taxon>Populus</taxon>
    </lineage>
</organism>
<evidence type="ECO:0000256" key="1">
    <source>
        <dbReference type="SAM" id="MobiDB-lite"/>
    </source>
</evidence>
<proteinExistence type="predicted"/>
<sequence>MDSCSEFSCSLENMHQVSVQLESVEKPPVISLPQENNLDITNSILQDSAVIQFEKRHKQDTLQESSRDKQGKISVSGDDYFQHLLDHPLWSHNESSQIPRGYPLQIPTKKEMNGVISGRLLSGAQSLPNSEKNVISQSEAQECYLQKCSSLKAQHSVPELPFIAQRRGRGSDHLRDQSRRSSDVEKPCRNGDVKLFGKILSNPSQKQNSSARENGEKEAQHLKPTSKSATFKFTGHHPTEGNMALSKCDPNNQSGLENVPTRSYGFWDGNRIQTGFPSMPDSATLLVKYPAPFSNYHVSSSKMPQQTLQAAVQSNECNLNGISVFPSREIAGSNGVPSFTVDMKQREVILAEMQRLNGQQARGMAGVNVVGRGGILVGGACTGVSDPVAAIKRHYAKADQYGGQSGIVFREEESWRGKGDIDR</sequence>
<feature type="compositionally biased region" description="Basic and acidic residues" evidence="1">
    <location>
        <begin position="169"/>
        <end position="192"/>
    </location>
</feature>
<evidence type="ECO:0000313" key="2">
    <source>
        <dbReference type="EMBL" id="NUU92468.1"/>
    </source>
</evidence>
<dbReference type="EMBL" id="GILB01012135">
    <property type="protein sequence ID" value="NUU92468.1"/>
    <property type="molecule type" value="Transcribed_RNA"/>
</dbReference>
<feature type="compositionally biased region" description="Polar residues" evidence="1">
    <location>
        <begin position="201"/>
        <end position="212"/>
    </location>
</feature>